<gene>
    <name evidence="1" type="ORF">AG0111_0g3297</name>
</gene>
<evidence type="ECO:0000313" key="2">
    <source>
        <dbReference type="Proteomes" id="UP000293547"/>
    </source>
</evidence>
<proteinExistence type="predicted"/>
<dbReference type="Proteomes" id="UP000293547">
    <property type="component" value="Unassembled WGS sequence"/>
</dbReference>
<keyword evidence="2" id="KW-1185">Reference proteome</keyword>
<dbReference type="EMBL" id="PDWZ02000002">
    <property type="protein sequence ID" value="KAB2108720.1"/>
    <property type="molecule type" value="Genomic_DNA"/>
</dbReference>
<evidence type="ECO:0000313" key="1">
    <source>
        <dbReference type="EMBL" id="KAB2108720.1"/>
    </source>
</evidence>
<sequence length="1142" mass="126671">MGFITGFLGGVTLTTGVLYLTISLHTQNRITQAALLRQQRQVLTEFYEPKKPEPEPTSREVPVGLAEMAKDRWNRSLEEGVKKVYTTDWRRVREEAEDRASAILQKIREGSNHNFVSNNTAHVCANMASHGKVLDLFDDRYLELQDVIGNVEPLPTLVPYEQYKQHAIVYRMDTNHDIFMALLQDFTERKSLETGKELWTWCVQWQVDKTATRQPAVAPHSPKKPRIDPRQPNSPTMQPPLGRGAPPITAQVRRIDPELMHQEDMLRILVDIVQVNSTVVPNFIEFLYRWIDFYEGDGKALNAALYGEIPSLWDFEYHPILVPEDVKKKLDEANSITRDGKEYGTGIKTPKHANAEELAQNSPTKKIRQKPDLATFERKLEESERLQYHEVHFGIQPPKLNEPLPPLINIPRDRVKRAKYHAACFKSRQRALYLLMEAGVTPQQLKDYKRCQTMSLKDKPSREGAHGLENYEKDANLAQMIHSAKEKQRVKQMEIAISNKLAHEAQLAGYSTISAGSSGVPLIPIMPPTIHSLDIAGQISREIQQTKDERNQKINIVPVPLVGKMKSLLFRGAMDRAALLEICGPDGRLASPPSSVDTDGHGSENEDEGNGSTDGDSNDDISAPGDGLCTLPRPVLPPVSTLPLPNLPPPSRPPPVMMSSQPRSSFDFNPSFFLQQQYPSGHSGPSTSGPAPQRVSYQEIMAANSARIQQNVLGGQVSVQGPQSTSNTRCDASNMIQRASGPPTETRQASYPRPSVLIASRSSNIIVSPPPGFEHDGPFISGNMPPPLGPPPPPPPAYPSTKAQSDTYSSNLPQRIQTSPSYLVGSEFSAPAPPPNFAQRLLALGHATSLHQGLGNTGPTLLREPDISAPNSPGSQYRSAQERQQCSRTLSLLDFPCSLPPHASMQRITPSPLTLRPPPSPLSSLAPSLLATSPFTTSHNGIPVQIFLPRILIPSNTIGPGGMKLGNSGCAETDAFLLGCTHPLSGKITLSRAVFLPLGVWINAQDRVRKGKYKVLESYIAPKRDTSVSHRAVYERVRQAYDLMKTGSPAAREWELTKRWRASRGRMKETQRGAVWEGWAVDVDREIAMSKEDRTGAFVQDALIDGIDEDSEEVRRRKEIDELLETDEAWDYGEDEDVHMHG</sequence>
<protein>
    <submittedName>
        <fullName evidence="1">Uncharacterized protein</fullName>
    </submittedName>
</protein>
<name>A0ACB6FWH2_9PLEO</name>
<reference evidence="1 2" key="1">
    <citation type="journal article" date="2019" name="bioRxiv">
        <title>Genomics, evolutionary history and diagnostics of the Alternaria alternata species group including apple and Asian pear pathotypes.</title>
        <authorList>
            <person name="Armitage A.D."/>
            <person name="Cockerton H.M."/>
            <person name="Sreenivasaprasad S."/>
            <person name="Woodhall J.W."/>
            <person name="Lane C.R."/>
            <person name="Harrison R.J."/>
            <person name="Clarkson J.P."/>
        </authorList>
    </citation>
    <scope>NUCLEOTIDE SEQUENCE [LARGE SCALE GENOMIC DNA]</scope>
    <source>
        <strain evidence="1 2">FERA 650</strain>
    </source>
</reference>
<organism evidence="1 2">
    <name type="scientific">Alternaria gaisen</name>
    <dbReference type="NCBI Taxonomy" id="167740"/>
    <lineage>
        <taxon>Eukaryota</taxon>
        <taxon>Fungi</taxon>
        <taxon>Dikarya</taxon>
        <taxon>Ascomycota</taxon>
        <taxon>Pezizomycotina</taxon>
        <taxon>Dothideomycetes</taxon>
        <taxon>Pleosporomycetidae</taxon>
        <taxon>Pleosporales</taxon>
        <taxon>Pleosporineae</taxon>
        <taxon>Pleosporaceae</taxon>
        <taxon>Alternaria</taxon>
        <taxon>Alternaria sect. Alternaria</taxon>
    </lineage>
</organism>
<comment type="caution">
    <text evidence="1">The sequence shown here is derived from an EMBL/GenBank/DDBJ whole genome shotgun (WGS) entry which is preliminary data.</text>
</comment>
<accession>A0ACB6FWH2</accession>